<sequence length="683" mass="77620">MRRKTAASGGARAGARAGEGEAESGLICKVPTIDNYQMEIVLSAVLAELTSISIKFFINKISKPTVLDVEHRLHRILQRAQITVDEAMGRRITNQAMLQQLDLLRDAMHRGYYMLDIFIRAAAALSLEPISGGGSVTQGHHERLHGTGSTGMRSETEWSLDSDALFSSTSHVRSLPHAPPSLLTSCRESYQMEIVLSAVLAELTTKSINFFINKISKPTALDVEHRLCRILQRAEVIVDEAMGRRITNQAMLQQLDLLRDAMHRGYYMLDIFMCQSLDKGDTKDQVMSHSLSKLNSLKDFWSSSRNTQISEQLEKAHDDLSSMIIDMKESLVFLTSYPLLYRQPYRMHLLLENCMFGRQSEAELVIKFLLHTHPHGGKEVEVLPIVGPAKVGKSTLVAHVCKDERVRDHFSEIWFLRDHDFKDDELATFTEGCAMRHQHRLLNSKKDGRLLIVVDLAWDLNEKAWNKVYSTSKWFMPSGSKIIVTSNSETITKLGTVRALTLKYLPYEAFWYFFRTVAFGSTDPKMHPKLAYLAMEIARTMYGDLIRASVVAGILRENFDIHFWYNVMAFLRGCIQKLVSRFGDHPFDAASQNKPSYFGRMVTGSGDLVIYHQYDQRFSDDVPKIRLQDVVFGNVRPHGKFEALVWRSSLPPYHSYVFTCEIGELKTTGAKRKRSMKNGVIVH</sequence>
<reference evidence="2" key="1">
    <citation type="journal article" date="2018" name="DNA Res.">
        <title>Multiple hybrid de novo genome assembly of finger millet, an orphan allotetraploid crop.</title>
        <authorList>
            <person name="Hatakeyama M."/>
            <person name="Aluri S."/>
            <person name="Balachadran M.T."/>
            <person name="Sivarajan S.R."/>
            <person name="Patrignani A."/>
            <person name="Gruter S."/>
            <person name="Poveda L."/>
            <person name="Shimizu-Inatsugi R."/>
            <person name="Baeten J."/>
            <person name="Francoijs K.J."/>
            <person name="Nataraja K.N."/>
            <person name="Reddy Y.A.N."/>
            <person name="Phadnis S."/>
            <person name="Ravikumar R.L."/>
            <person name="Schlapbach R."/>
            <person name="Sreeman S.M."/>
            <person name="Shimizu K.K."/>
        </authorList>
    </citation>
    <scope>NUCLEOTIDE SEQUENCE</scope>
</reference>
<evidence type="ECO:0000313" key="3">
    <source>
        <dbReference type="Proteomes" id="UP001054889"/>
    </source>
</evidence>
<reference evidence="2" key="2">
    <citation type="submission" date="2021-12" db="EMBL/GenBank/DDBJ databases">
        <title>Resequencing data analysis of finger millet.</title>
        <authorList>
            <person name="Hatakeyama M."/>
            <person name="Aluri S."/>
            <person name="Balachadran M.T."/>
            <person name="Sivarajan S.R."/>
            <person name="Poveda L."/>
            <person name="Shimizu-Inatsugi R."/>
            <person name="Schlapbach R."/>
            <person name="Sreeman S.M."/>
            <person name="Shimizu K.K."/>
        </authorList>
    </citation>
    <scope>NUCLEOTIDE SEQUENCE</scope>
</reference>
<comment type="caution">
    <text evidence="2">The sequence shown here is derived from an EMBL/GenBank/DDBJ whole genome shotgun (WGS) entry which is preliminary data.</text>
</comment>
<dbReference type="AlphaFoldDB" id="A0AAV5DJR3"/>
<evidence type="ECO:0000259" key="1">
    <source>
        <dbReference type="Pfam" id="PF00931"/>
    </source>
</evidence>
<dbReference type="InterPro" id="IPR002182">
    <property type="entry name" value="NB-ARC"/>
</dbReference>
<dbReference type="GO" id="GO:0043531">
    <property type="term" value="F:ADP binding"/>
    <property type="evidence" value="ECO:0007669"/>
    <property type="project" value="InterPro"/>
</dbReference>
<evidence type="ECO:0000313" key="2">
    <source>
        <dbReference type="EMBL" id="GJN10470.1"/>
    </source>
</evidence>
<dbReference type="EMBL" id="BQKI01000017">
    <property type="protein sequence ID" value="GJN10470.1"/>
    <property type="molecule type" value="Genomic_DNA"/>
</dbReference>
<keyword evidence="3" id="KW-1185">Reference proteome</keyword>
<proteinExistence type="predicted"/>
<organism evidence="2 3">
    <name type="scientific">Eleusine coracana subsp. coracana</name>
    <dbReference type="NCBI Taxonomy" id="191504"/>
    <lineage>
        <taxon>Eukaryota</taxon>
        <taxon>Viridiplantae</taxon>
        <taxon>Streptophyta</taxon>
        <taxon>Embryophyta</taxon>
        <taxon>Tracheophyta</taxon>
        <taxon>Spermatophyta</taxon>
        <taxon>Magnoliopsida</taxon>
        <taxon>Liliopsida</taxon>
        <taxon>Poales</taxon>
        <taxon>Poaceae</taxon>
        <taxon>PACMAD clade</taxon>
        <taxon>Chloridoideae</taxon>
        <taxon>Cynodonteae</taxon>
        <taxon>Eleusininae</taxon>
        <taxon>Eleusine</taxon>
    </lineage>
</organism>
<dbReference type="PANTHER" id="PTHR33377">
    <property type="entry name" value="OS10G0134700 PROTEIN-RELATED"/>
    <property type="match status" value="1"/>
</dbReference>
<dbReference type="Gene3D" id="3.40.50.300">
    <property type="entry name" value="P-loop containing nucleotide triphosphate hydrolases"/>
    <property type="match status" value="1"/>
</dbReference>
<feature type="domain" description="NB-ARC" evidence="1">
    <location>
        <begin position="378"/>
        <end position="521"/>
    </location>
</feature>
<dbReference type="Proteomes" id="UP001054889">
    <property type="component" value="Unassembled WGS sequence"/>
</dbReference>
<name>A0AAV5DJR3_ELECO</name>
<accession>A0AAV5DJR3</accession>
<dbReference type="Pfam" id="PF00931">
    <property type="entry name" value="NB-ARC"/>
    <property type="match status" value="1"/>
</dbReference>
<dbReference type="InterPro" id="IPR027417">
    <property type="entry name" value="P-loop_NTPase"/>
</dbReference>
<dbReference type="SUPFAM" id="SSF52540">
    <property type="entry name" value="P-loop containing nucleoside triphosphate hydrolases"/>
    <property type="match status" value="1"/>
</dbReference>
<gene>
    <name evidence="2" type="primary">ga28565</name>
    <name evidence="2" type="ORF">PR202_ga28565</name>
</gene>
<protein>
    <recommendedName>
        <fullName evidence="1">NB-ARC domain-containing protein</fullName>
    </recommendedName>
</protein>
<dbReference type="PANTHER" id="PTHR33377:SF23">
    <property type="entry name" value="NB-ARC DOMAIN-CONTAINING PROTEIN"/>
    <property type="match status" value="1"/>
</dbReference>